<dbReference type="Proteomes" id="UP000053477">
    <property type="component" value="Unassembled WGS sequence"/>
</dbReference>
<dbReference type="Gene3D" id="3.80.10.10">
    <property type="entry name" value="Ribonuclease Inhibitor"/>
    <property type="match status" value="1"/>
</dbReference>
<name>A0A0H2R880_9AGAM</name>
<reference evidence="1 2" key="1">
    <citation type="submission" date="2015-04" db="EMBL/GenBank/DDBJ databases">
        <title>Complete genome sequence of Schizopora paradoxa KUC8140, a cosmopolitan wood degrader in East Asia.</title>
        <authorList>
            <consortium name="DOE Joint Genome Institute"/>
            <person name="Min B."/>
            <person name="Park H."/>
            <person name="Jang Y."/>
            <person name="Kim J.-J."/>
            <person name="Kim K.H."/>
            <person name="Pangilinan J."/>
            <person name="Lipzen A."/>
            <person name="Riley R."/>
            <person name="Grigoriev I.V."/>
            <person name="Spatafora J.W."/>
            <person name="Choi I.-G."/>
        </authorList>
    </citation>
    <scope>NUCLEOTIDE SEQUENCE [LARGE SCALE GENOMIC DNA]</scope>
    <source>
        <strain evidence="1 2">KUC8140</strain>
    </source>
</reference>
<keyword evidence="2" id="KW-1185">Reference proteome</keyword>
<evidence type="ECO:0000313" key="2">
    <source>
        <dbReference type="Proteomes" id="UP000053477"/>
    </source>
</evidence>
<dbReference type="AlphaFoldDB" id="A0A0H2R880"/>
<dbReference type="OrthoDB" id="3365698at2759"/>
<proteinExistence type="predicted"/>
<protein>
    <recommendedName>
        <fullName evidence="3">F-box domain-containing protein</fullName>
    </recommendedName>
</protein>
<dbReference type="InterPro" id="IPR032675">
    <property type="entry name" value="LRR_dom_sf"/>
</dbReference>
<evidence type="ECO:0008006" key="3">
    <source>
        <dbReference type="Google" id="ProtNLM"/>
    </source>
</evidence>
<dbReference type="STRING" id="27342.A0A0H2R880"/>
<dbReference type="InParanoid" id="A0A0H2R880"/>
<dbReference type="EMBL" id="KQ086110">
    <property type="protein sequence ID" value="KLO08014.1"/>
    <property type="molecule type" value="Genomic_DNA"/>
</dbReference>
<sequence length="551" mass="62580">MGRLSLKDSSVSFDLLLDALGALKRAGLDDEDEGRIWCLDWIWTFEDPDANTDAKARVAKSSLRRMKSIANVLASVSTSLENTIDLVAEQSLDIVRTSGLSSLPDDILARVFELYYEDYRNVVGECSHYSRGRSFPTSSILTQVNRGFRRIALHIPALWECIPGKTRHAKEMIGCIKERCQNPIIFLDYDFFKKKDILSGADLLRILPPASRWKGLDVSYGRETCGREFFEDIFAISGGTLDGLLDLRISHKGYLWRNNDNDGRDLSTNLSDSDASLLAQWSLPKLKRLFLMDVIPSKMNCPNLTECRVNLGVHDVAWNIRALKELFRCTPHLESLSFSFDSASSTEMGADDPMVIDLDEPVKLARLSSLAIHVGGMTEGAFLKAVMDSLDVSSASSLKISLRYETDTPASLEFYTTEWLTVIFNVALDRRRSFPNVKDFRLSLYEDRDEYLLPYAHLTRAIPQVRNIVFNVPGCREPPFREFFKHFGDLRSVRLVGCNSFSGGSLLDGLERLDRQKLEQIERFEIEGCQDIFEHKRWLEKWLGGKLVWKA</sequence>
<gene>
    <name evidence="1" type="ORF">SCHPADRAFT_944807</name>
</gene>
<accession>A0A0H2R880</accession>
<evidence type="ECO:0000313" key="1">
    <source>
        <dbReference type="EMBL" id="KLO08014.1"/>
    </source>
</evidence>
<organism evidence="1 2">
    <name type="scientific">Schizopora paradoxa</name>
    <dbReference type="NCBI Taxonomy" id="27342"/>
    <lineage>
        <taxon>Eukaryota</taxon>
        <taxon>Fungi</taxon>
        <taxon>Dikarya</taxon>
        <taxon>Basidiomycota</taxon>
        <taxon>Agaricomycotina</taxon>
        <taxon>Agaricomycetes</taxon>
        <taxon>Hymenochaetales</taxon>
        <taxon>Schizoporaceae</taxon>
        <taxon>Schizopora</taxon>
    </lineage>
</organism>